<keyword evidence="3" id="KW-1185">Reference proteome</keyword>
<accession>A0AAN6YJ08</accession>
<sequence length="241" mass="27879">METFAWSVLPDMRYEILWKYSGAWPSISHVESAVEEALQIEERRSTSTNRPNLKIEMEVIPLGGIRLLEFIHKLQVDVGTLEGNSRELELKVQRQQAKIEAMEQDMLKLKTSLEDRDTMESKLKDAIEDRDKRSCCVKCSRAILSRQPTTINWRQPTMSRPSSPVRGYGGKGRWISTLEAEYLRMDVSGLGHSEKELPLGHTCQALRAWMGWARWGLEMPPYHHRLLSNPSIILHRKRLDL</sequence>
<proteinExistence type="predicted"/>
<evidence type="ECO:0000313" key="3">
    <source>
        <dbReference type="Proteomes" id="UP001301769"/>
    </source>
</evidence>
<dbReference type="Proteomes" id="UP001301769">
    <property type="component" value="Unassembled WGS sequence"/>
</dbReference>
<name>A0AAN6YJ08_9PEZI</name>
<comment type="caution">
    <text evidence="2">The sequence shown here is derived from an EMBL/GenBank/DDBJ whole genome shotgun (WGS) entry which is preliminary data.</text>
</comment>
<protein>
    <submittedName>
        <fullName evidence="2">Uncharacterized protein</fullName>
    </submittedName>
</protein>
<keyword evidence="1" id="KW-0175">Coiled coil</keyword>
<reference evidence="2" key="1">
    <citation type="journal article" date="2023" name="Mol. Phylogenet. Evol.">
        <title>Genome-scale phylogeny and comparative genomics of the fungal order Sordariales.</title>
        <authorList>
            <person name="Hensen N."/>
            <person name="Bonometti L."/>
            <person name="Westerberg I."/>
            <person name="Brannstrom I.O."/>
            <person name="Guillou S."/>
            <person name="Cros-Aarteil S."/>
            <person name="Calhoun S."/>
            <person name="Haridas S."/>
            <person name="Kuo A."/>
            <person name="Mondo S."/>
            <person name="Pangilinan J."/>
            <person name="Riley R."/>
            <person name="LaButti K."/>
            <person name="Andreopoulos B."/>
            <person name="Lipzen A."/>
            <person name="Chen C."/>
            <person name="Yan M."/>
            <person name="Daum C."/>
            <person name="Ng V."/>
            <person name="Clum A."/>
            <person name="Steindorff A."/>
            <person name="Ohm R.A."/>
            <person name="Martin F."/>
            <person name="Silar P."/>
            <person name="Natvig D.O."/>
            <person name="Lalanne C."/>
            <person name="Gautier V."/>
            <person name="Ament-Velasquez S.L."/>
            <person name="Kruys A."/>
            <person name="Hutchinson M.I."/>
            <person name="Powell A.J."/>
            <person name="Barry K."/>
            <person name="Miller A.N."/>
            <person name="Grigoriev I.V."/>
            <person name="Debuchy R."/>
            <person name="Gladieux P."/>
            <person name="Hiltunen Thoren M."/>
            <person name="Johannesson H."/>
        </authorList>
    </citation>
    <scope>NUCLEOTIDE SEQUENCE</scope>
    <source>
        <strain evidence="2">PSN293</strain>
    </source>
</reference>
<dbReference type="EMBL" id="MU858052">
    <property type="protein sequence ID" value="KAK4218630.1"/>
    <property type="molecule type" value="Genomic_DNA"/>
</dbReference>
<evidence type="ECO:0000313" key="2">
    <source>
        <dbReference type="EMBL" id="KAK4218630.1"/>
    </source>
</evidence>
<evidence type="ECO:0000256" key="1">
    <source>
        <dbReference type="SAM" id="Coils"/>
    </source>
</evidence>
<reference evidence="2" key="2">
    <citation type="submission" date="2023-05" db="EMBL/GenBank/DDBJ databases">
        <authorList>
            <consortium name="Lawrence Berkeley National Laboratory"/>
            <person name="Steindorff A."/>
            <person name="Hensen N."/>
            <person name="Bonometti L."/>
            <person name="Westerberg I."/>
            <person name="Brannstrom I.O."/>
            <person name="Guillou S."/>
            <person name="Cros-Aarteil S."/>
            <person name="Calhoun S."/>
            <person name="Haridas S."/>
            <person name="Kuo A."/>
            <person name="Mondo S."/>
            <person name="Pangilinan J."/>
            <person name="Riley R."/>
            <person name="Labutti K."/>
            <person name="Andreopoulos B."/>
            <person name="Lipzen A."/>
            <person name="Chen C."/>
            <person name="Yanf M."/>
            <person name="Daum C."/>
            <person name="Ng V."/>
            <person name="Clum A."/>
            <person name="Ohm R."/>
            <person name="Martin F."/>
            <person name="Silar P."/>
            <person name="Natvig D."/>
            <person name="Lalanne C."/>
            <person name="Gautier V."/>
            <person name="Ament-Velasquez S.L."/>
            <person name="Kruys A."/>
            <person name="Hutchinson M.I."/>
            <person name="Powell A.J."/>
            <person name="Barry K."/>
            <person name="Miller A.N."/>
            <person name="Grigoriev I.V."/>
            <person name="Debuchy R."/>
            <person name="Gladieux P."/>
            <person name="Thoren M.H."/>
            <person name="Johannesson H."/>
        </authorList>
    </citation>
    <scope>NUCLEOTIDE SEQUENCE</scope>
    <source>
        <strain evidence="2">PSN293</strain>
    </source>
</reference>
<organism evidence="2 3">
    <name type="scientific">Rhypophila decipiens</name>
    <dbReference type="NCBI Taxonomy" id="261697"/>
    <lineage>
        <taxon>Eukaryota</taxon>
        <taxon>Fungi</taxon>
        <taxon>Dikarya</taxon>
        <taxon>Ascomycota</taxon>
        <taxon>Pezizomycotina</taxon>
        <taxon>Sordariomycetes</taxon>
        <taxon>Sordariomycetidae</taxon>
        <taxon>Sordariales</taxon>
        <taxon>Naviculisporaceae</taxon>
        <taxon>Rhypophila</taxon>
    </lineage>
</organism>
<gene>
    <name evidence="2" type="ORF">QBC37DRAFT_395623</name>
</gene>
<feature type="coiled-coil region" evidence="1">
    <location>
        <begin position="78"/>
        <end position="112"/>
    </location>
</feature>
<dbReference type="AlphaFoldDB" id="A0AAN6YJ08"/>